<keyword evidence="5" id="KW-1185">Reference proteome</keyword>
<keyword evidence="1" id="KW-0479">Metal-binding</keyword>
<dbReference type="InterPro" id="IPR026523">
    <property type="entry name" value="PNMA"/>
</dbReference>
<dbReference type="SUPFAM" id="SSF57756">
    <property type="entry name" value="Retrovirus zinc finger-like domains"/>
    <property type="match status" value="1"/>
</dbReference>
<feature type="compositionally biased region" description="Basic and acidic residues" evidence="2">
    <location>
        <begin position="423"/>
        <end position="445"/>
    </location>
</feature>
<keyword evidence="1" id="KW-0863">Zinc-finger</keyword>
<dbReference type="PANTHER" id="PTHR23095">
    <property type="entry name" value="PARANEOPLASTIC ANTIGEN"/>
    <property type="match status" value="1"/>
</dbReference>
<reference evidence="4" key="1">
    <citation type="journal article" date="2023" name="Front. Mar. Sci.">
        <title>A new Merluccius polli reference genome to investigate the effects of global change in West African waters.</title>
        <authorList>
            <person name="Mateo J.L."/>
            <person name="Blanco-Fernandez C."/>
            <person name="Garcia-Vazquez E."/>
            <person name="Machado-Schiaffino G."/>
        </authorList>
    </citation>
    <scope>NUCLEOTIDE SEQUENCE</scope>
    <source>
        <strain evidence="4">C29</strain>
        <tissue evidence="4">Fin</tissue>
    </source>
</reference>
<sequence>MEVVETENVKVLNSVIVSGLTDTGEDQDVTDFLKQYGRIASILRVDEPESPYHKNAIVEYETGDALKALELKLPYDYMSPNEVTYEIRALVSEYVPTVADSATESYFTELRRIAKLSGRTFEDVLRLQLIRSPKLAQSPLPQLQEPSPATTTVPAEMSKHSTGTGRVHSQIKENEAPITTVSFANPAEVQRVIVEHVVKNEAPASHASYRLRQFSGKTPCPSHEVDFDTWRNSVELILKDPALSDLQRSRRILESLVPPAAHVVKPTQHSESSSSQHIPVVFLNTFQNTGETPSQFLHRLQTILTKVLKRGGLSANEADRHLLRQFCRGCWDNVLIADLQLERKRDNPPPFTELLLQLRIEEDRQAAKENRMKNHLGASKQRANVHLLAASSLDTDTLADSDITELRKQITQLHSQLTRQKSKKAESKASPREDEVDRLRKEVTELKSQLTSRKPQNFTKTKANVSQHSAKCQTKTQASVCHATSNPVPTNRPKPWYCFRCGEDGHIAPTCNNEPDLALVAEKKIQLREKQSLWDDQNGSSSPQRLN</sequence>
<accession>A0AA47MGQ9</accession>
<feature type="domain" description="CCHC-type" evidence="3">
    <location>
        <begin position="498"/>
        <end position="511"/>
    </location>
</feature>
<dbReference type="InterPro" id="IPR001878">
    <property type="entry name" value="Znf_CCHC"/>
</dbReference>
<dbReference type="CDD" id="cd00590">
    <property type="entry name" value="RRM_SF"/>
    <property type="match status" value="1"/>
</dbReference>
<feature type="region of interest" description="Disordered" evidence="2">
    <location>
        <begin position="137"/>
        <end position="168"/>
    </location>
</feature>
<evidence type="ECO:0000256" key="1">
    <source>
        <dbReference type="PROSITE-ProRule" id="PRU00047"/>
    </source>
</evidence>
<dbReference type="EMBL" id="JAOPHQ010004292">
    <property type="protein sequence ID" value="KAK0139815.1"/>
    <property type="molecule type" value="Genomic_DNA"/>
</dbReference>
<evidence type="ECO:0000259" key="3">
    <source>
        <dbReference type="PROSITE" id="PS50158"/>
    </source>
</evidence>
<evidence type="ECO:0000313" key="5">
    <source>
        <dbReference type="Proteomes" id="UP001174136"/>
    </source>
</evidence>
<feature type="region of interest" description="Disordered" evidence="2">
    <location>
        <begin position="413"/>
        <end position="471"/>
    </location>
</feature>
<dbReference type="PROSITE" id="PS50158">
    <property type="entry name" value="ZF_CCHC"/>
    <property type="match status" value="1"/>
</dbReference>
<evidence type="ECO:0000313" key="4">
    <source>
        <dbReference type="EMBL" id="KAK0139815.1"/>
    </source>
</evidence>
<dbReference type="AlphaFoldDB" id="A0AA47MGQ9"/>
<feature type="compositionally biased region" description="Low complexity" evidence="2">
    <location>
        <begin position="137"/>
        <end position="149"/>
    </location>
</feature>
<evidence type="ECO:0000256" key="2">
    <source>
        <dbReference type="SAM" id="MobiDB-lite"/>
    </source>
</evidence>
<dbReference type="InterPro" id="IPR048270">
    <property type="entry name" value="PNMA_C"/>
</dbReference>
<keyword evidence="1" id="KW-0862">Zinc</keyword>
<proteinExistence type="predicted"/>
<dbReference type="GO" id="GO:0003676">
    <property type="term" value="F:nucleic acid binding"/>
    <property type="evidence" value="ECO:0007669"/>
    <property type="project" value="InterPro"/>
</dbReference>
<organism evidence="4 5">
    <name type="scientific">Merluccius polli</name>
    <name type="common">Benguela hake</name>
    <name type="synonym">Merluccius cadenati</name>
    <dbReference type="NCBI Taxonomy" id="89951"/>
    <lineage>
        <taxon>Eukaryota</taxon>
        <taxon>Metazoa</taxon>
        <taxon>Chordata</taxon>
        <taxon>Craniata</taxon>
        <taxon>Vertebrata</taxon>
        <taxon>Euteleostomi</taxon>
        <taxon>Actinopterygii</taxon>
        <taxon>Neopterygii</taxon>
        <taxon>Teleostei</taxon>
        <taxon>Neoteleostei</taxon>
        <taxon>Acanthomorphata</taxon>
        <taxon>Zeiogadaria</taxon>
        <taxon>Gadariae</taxon>
        <taxon>Gadiformes</taxon>
        <taxon>Gadoidei</taxon>
        <taxon>Merlucciidae</taxon>
        <taxon>Merluccius</taxon>
    </lineage>
</organism>
<dbReference type="InterPro" id="IPR036875">
    <property type="entry name" value="Znf_CCHC_sf"/>
</dbReference>
<protein>
    <submittedName>
        <fullName evidence="4">Paraneoplastic antigen Ma1</fullName>
    </submittedName>
</protein>
<name>A0AA47MGQ9_MERPO</name>
<dbReference type="GO" id="GO:0008270">
    <property type="term" value="F:zinc ion binding"/>
    <property type="evidence" value="ECO:0007669"/>
    <property type="project" value="UniProtKB-KW"/>
</dbReference>
<comment type="caution">
    <text evidence="4">The sequence shown here is derived from an EMBL/GenBank/DDBJ whole genome shotgun (WGS) entry which is preliminary data.</text>
</comment>
<dbReference type="Pfam" id="PF14893">
    <property type="entry name" value="PNMA"/>
    <property type="match status" value="2"/>
</dbReference>
<gene>
    <name evidence="4" type="primary">Pnma1_2</name>
    <name evidence="4" type="ORF">N1851_023258</name>
</gene>
<feature type="compositionally biased region" description="Polar residues" evidence="2">
    <location>
        <begin position="446"/>
        <end position="471"/>
    </location>
</feature>
<dbReference type="Proteomes" id="UP001174136">
    <property type="component" value="Unassembled WGS sequence"/>
</dbReference>
<dbReference type="PANTHER" id="PTHR23095:SF53">
    <property type="entry name" value="ZINC FINGER CCHC DOMAIN-CONTAINING PROTEIN 12-LIKE"/>
    <property type="match status" value="1"/>
</dbReference>